<evidence type="ECO:0000313" key="3">
    <source>
        <dbReference type="Proteomes" id="UP000736335"/>
    </source>
</evidence>
<reference evidence="2" key="2">
    <citation type="submission" date="2020-11" db="EMBL/GenBank/DDBJ databases">
        <authorList>
            <consortium name="DOE Joint Genome Institute"/>
            <person name="Kuo A."/>
            <person name="Miyauchi S."/>
            <person name="Kiss E."/>
            <person name="Drula E."/>
            <person name="Kohler A."/>
            <person name="Sanchez-Garcia M."/>
            <person name="Andreopoulos B."/>
            <person name="Barry K.W."/>
            <person name="Bonito G."/>
            <person name="Buee M."/>
            <person name="Carver A."/>
            <person name="Chen C."/>
            <person name="Cichocki N."/>
            <person name="Clum A."/>
            <person name="Culley D."/>
            <person name="Crous P.W."/>
            <person name="Fauchery L."/>
            <person name="Girlanda M."/>
            <person name="Hayes R."/>
            <person name="Keri Z."/>
            <person name="Labutti K."/>
            <person name="Lipzen A."/>
            <person name="Lombard V."/>
            <person name="Magnuson J."/>
            <person name="Maillard F."/>
            <person name="Morin E."/>
            <person name="Murat C."/>
            <person name="Nolan M."/>
            <person name="Ohm R."/>
            <person name="Pangilinan J."/>
            <person name="Pereira M."/>
            <person name="Perotto S."/>
            <person name="Peter M."/>
            <person name="Riley R."/>
            <person name="Sitrit Y."/>
            <person name="Stielow B."/>
            <person name="Szollosi G."/>
            <person name="Zifcakova L."/>
            <person name="Stursova M."/>
            <person name="Spatafora J.W."/>
            <person name="Tedersoo L."/>
            <person name="Vaario L.-M."/>
            <person name="Yamada A."/>
            <person name="Yan M."/>
            <person name="Wang P."/>
            <person name="Xu J."/>
            <person name="Bruns T."/>
            <person name="Baldrian P."/>
            <person name="Vilgalys R."/>
            <person name="Henrissat B."/>
            <person name="Grigoriev I.V."/>
            <person name="Hibbett D."/>
            <person name="Nagy L.G."/>
            <person name="Martin F.M."/>
        </authorList>
    </citation>
    <scope>NUCLEOTIDE SEQUENCE</scope>
    <source>
        <strain evidence="2">UH-Tt-Lm1</strain>
    </source>
</reference>
<protein>
    <recommendedName>
        <fullName evidence="4">F-box domain-containing protein</fullName>
    </recommendedName>
</protein>
<sequence>MSTRAKGQSSALRSTIPQKIVSTDLDSYNRSDPFAAMNALRKLFSSLATKPGTRQYKMTPEEHKLSMHLLMIVGPFVCSTPSPGNISRLPVELLDKIAFYVDSKNDVLYFALTCQWIHSAVFSAHFEYRVIKAKIGSVEVWRHIIGNSRLAHNVRRLEIVDERSSESQIIPQRIADTDAKNIGNELDLRAELEKLLVSAIANMDHLQEFKWSCTTSLVSIKSLLPTLHKLPHLRLVDLNDNAMFSSQNENPEEEDEDNSTEEDPALTEMTTVSVHSSCNMKNPQLIYITGLLTDCPNLQNLDIRYMSPGGPIADEFYSTGSWKNLTSLTLNNLRCTAQGHRILAVFFSEHQNLETLHFDSQVAQISALAVHLPLDILPRLKELNGPDPDKAFLENLARIGGEISRVELAGWKEMDDLRKLLDCVPKLTWLDVGNRRTSEYTPNKAVNAFNADDWATLLQRVPEIKTFFGVKLFSPVPTVEKCSILSVSDRSKVKKNKETASRLASRCKKLRRLDHWDDGGSKVIILSREGNEKYQVKRMIQENANPESSIE</sequence>
<dbReference type="Gene3D" id="3.80.10.10">
    <property type="entry name" value="Ribonuclease Inhibitor"/>
    <property type="match status" value="1"/>
</dbReference>
<accession>A0A9P6LB03</accession>
<dbReference type="InterPro" id="IPR032675">
    <property type="entry name" value="LRR_dom_sf"/>
</dbReference>
<evidence type="ECO:0000313" key="2">
    <source>
        <dbReference type="EMBL" id="KAF9789886.1"/>
    </source>
</evidence>
<dbReference type="OrthoDB" id="3270296at2759"/>
<reference evidence="2" key="1">
    <citation type="journal article" date="2020" name="Nat. Commun.">
        <title>Large-scale genome sequencing of mycorrhizal fungi provides insights into the early evolution of symbiotic traits.</title>
        <authorList>
            <person name="Miyauchi S."/>
            <person name="Kiss E."/>
            <person name="Kuo A."/>
            <person name="Drula E."/>
            <person name="Kohler A."/>
            <person name="Sanchez-Garcia M."/>
            <person name="Morin E."/>
            <person name="Andreopoulos B."/>
            <person name="Barry K.W."/>
            <person name="Bonito G."/>
            <person name="Buee M."/>
            <person name="Carver A."/>
            <person name="Chen C."/>
            <person name="Cichocki N."/>
            <person name="Clum A."/>
            <person name="Culley D."/>
            <person name="Crous P.W."/>
            <person name="Fauchery L."/>
            <person name="Girlanda M."/>
            <person name="Hayes R.D."/>
            <person name="Keri Z."/>
            <person name="LaButti K."/>
            <person name="Lipzen A."/>
            <person name="Lombard V."/>
            <person name="Magnuson J."/>
            <person name="Maillard F."/>
            <person name="Murat C."/>
            <person name="Nolan M."/>
            <person name="Ohm R.A."/>
            <person name="Pangilinan J."/>
            <person name="Pereira M.F."/>
            <person name="Perotto S."/>
            <person name="Peter M."/>
            <person name="Pfister S."/>
            <person name="Riley R."/>
            <person name="Sitrit Y."/>
            <person name="Stielow J.B."/>
            <person name="Szollosi G."/>
            <person name="Zifcakova L."/>
            <person name="Stursova M."/>
            <person name="Spatafora J.W."/>
            <person name="Tedersoo L."/>
            <person name="Vaario L.M."/>
            <person name="Yamada A."/>
            <person name="Yan M."/>
            <person name="Wang P."/>
            <person name="Xu J."/>
            <person name="Bruns T."/>
            <person name="Baldrian P."/>
            <person name="Vilgalys R."/>
            <person name="Dunand C."/>
            <person name="Henrissat B."/>
            <person name="Grigoriev I.V."/>
            <person name="Hibbett D."/>
            <person name="Nagy L.G."/>
            <person name="Martin F.M."/>
        </authorList>
    </citation>
    <scope>NUCLEOTIDE SEQUENCE</scope>
    <source>
        <strain evidence="2">UH-Tt-Lm1</strain>
    </source>
</reference>
<dbReference type="EMBL" id="WIUZ02000003">
    <property type="protein sequence ID" value="KAF9789886.1"/>
    <property type="molecule type" value="Genomic_DNA"/>
</dbReference>
<dbReference type="SUPFAM" id="SSF52047">
    <property type="entry name" value="RNI-like"/>
    <property type="match status" value="1"/>
</dbReference>
<dbReference type="Proteomes" id="UP000736335">
    <property type="component" value="Unassembled WGS sequence"/>
</dbReference>
<feature type="region of interest" description="Disordered" evidence="1">
    <location>
        <begin position="244"/>
        <end position="264"/>
    </location>
</feature>
<name>A0A9P6LB03_9AGAM</name>
<comment type="caution">
    <text evidence="2">The sequence shown here is derived from an EMBL/GenBank/DDBJ whole genome shotgun (WGS) entry which is preliminary data.</text>
</comment>
<evidence type="ECO:0000256" key="1">
    <source>
        <dbReference type="SAM" id="MobiDB-lite"/>
    </source>
</evidence>
<evidence type="ECO:0008006" key="4">
    <source>
        <dbReference type="Google" id="ProtNLM"/>
    </source>
</evidence>
<dbReference type="AlphaFoldDB" id="A0A9P6LB03"/>
<keyword evidence="3" id="KW-1185">Reference proteome</keyword>
<gene>
    <name evidence="2" type="ORF">BJ322DRAFT_1105756</name>
</gene>
<organism evidence="2 3">
    <name type="scientific">Thelephora terrestris</name>
    <dbReference type="NCBI Taxonomy" id="56493"/>
    <lineage>
        <taxon>Eukaryota</taxon>
        <taxon>Fungi</taxon>
        <taxon>Dikarya</taxon>
        <taxon>Basidiomycota</taxon>
        <taxon>Agaricomycotina</taxon>
        <taxon>Agaricomycetes</taxon>
        <taxon>Thelephorales</taxon>
        <taxon>Thelephoraceae</taxon>
        <taxon>Thelephora</taxon>
    </lineage>
</organism>
<proteinExistence type="predicted"/>
<feature type="compositionally biased region" description="Acidic residues" evidence="1">
    <location>
        <begin position="250"/>
        <end position="264"/>
    </location>
</feature>